<dbReference type="InterPro" id="IPR002372">
    <property type="entry name" value="PQQ_rpt_dom"/>
</dbReference>
<dbReference type="Pfam" id="PF13360">
    <property type="entry name" value="PQQ_2"/>
    <property type="match status" value="1"/>
</dbReference>
<organism evidence="2 3">
    <name type="scientific">Anatilimnocola aggregata</name>
    <dbReference type="NCBI Taxonomy" id="2528021"/>
    <lineage>
        <taxon>Bacteria</taxon>
        <taxon>Pseudomonadati</taxon>
        <taxon>Planctomycetota</taxon>
        <taxon>Planctomycetia</taxon>
        <taxon>Pirellulales</taxon>
        <taxon>Pirellulaceae</taxon>
        <taxon>Anatilimnocola</taxon>
    </lineage>
</organism>
<sequence>MVCLLLIPAFVQAADSPEWPQFRGPAGQGHAAARDLPTSWSEQENVAWKCPLPGKGWSSPVIAGNEIWLTTAIDSPLSEAEKAERLKGTTNSQPLLVSGKLSLRALGVDRSSGKLLHDIELLVEPSPQGTHATNSFASPTPVIEAGKLYCHFGAYGTACLDTVSRQVLWTNRDLVVQHENGPGSSPVIWGDLLIFHCDGSDLQYIAALDKRTGKLAWKTDRTGAMNSNPQLKKSYGTPLVAEVAGQPLLLSPASDWLYAYDPAGREVWKLPYEKLGFSLAPRPVVGHGMAFLCTSFMQSELLAVTLDKEKPQIAWRYGRQVPQVPSPLLVGDEIYLVSDKGIATCLDALSGKVHWAERIPGNYSSSPLLAAGHIYCSNREGETTVLAPGKEFRVVGTGKLDGQIMASPAAIENSIYLRTDKALYRIAGQK</sequence>
<dbReference type="SUPFAM" id="SSF50998">
    <property type="entry name" value="Quinoprotein alcohol dehydrogenase-like"/>
    <property type="match status" value="1"/>
</dbReference>
<name>A0A517YAA0_9BACT</name>
<proteinExistence type="predicted"/>
<dbReference type="SMART" id="SM00564">
    <property type="entry name" value="PQQ"/>
    <property type="match status" value="2"/>
</dbReference>
<dbReference type="KEGG" id="aagg:ETAA8_22290"/>
<dbReference type="PANTHER" id="PTHR34512">
    <property type="entry name" value="CELL SURFACE PROTEIN"/>
    <property type="match status" value="1"/>
</dbReference>
<dbReference type="InterPro" id="IPR015943">
    <property type="entry name" value="WD40/YVTN_repeat-like_dom_sf"/>
</dbReference>
<dbReference type="EMBL" id="CP036274">
    <property type="protein sequence ID" value="QDU27144.1"/>
    <property type="molecule type" value="Genomic_DNA"/>
</dbReference>
<dbReference type="Gene3D" id="2.130.10.10">
    <property type="entry name" value="YVTN repeat-like/Quinoprotein amine dehydrogenase"/>
    <property type="match status" value="2"/>
</dbReference>
<feature type="domain" description="Pyrrolo-quinoline quinone repeat" evidence="1">
    <location>
        <begin position="203"/>
        <end position="424"/>
    </location>
</feature>
<accession>A0A517YAA0</accession>
<gene>
    <name evidence="2" type="ORF">ETAA8_22290</name>
</gene>
<dbReference type="InterPro" id="IPR018391">
    <property type="entry name" value="PQQ_b-propeller_rpt"/>
</dbReference>
<evidence type="ECO:0000313" key="3">
    <source>
        <dbReference type="Proteomes" id="UP000315017"/>
    </source>
</evidence>
<keyword evidence="3" id="KW-1185">Reference proteome</keyword>
<evidence type="ECO:0000259" key="1">
    <source>
        <dbReference type="Pfam" id="PF13360"/>
    </source>
</evidence>
<dbReference type="InterPro" id="IPR011047">
    <property type="entry name" value="Quinoprotein_ADH-like_sf"/>
</dbReference>
<reference evidence="2 3" key="1">
    <citation type="submission" date="2019-02" db="EMBL/GenBank/DDBJ databases">
        <title>Deep-cultivation of Planctomycetes and their phenomic and genomic characterization uncovers novel biology.</title>
        <authorList>
            <person name="Wiegand S."/>
            <person name="Jogler M."/>
            <person name="Boedeker C."/>
            <person name="Pinto D."/>
            <person name="Vollmers J."/>
            <person name="Rivas-Marin E."/>
            <person name="Kohn T."/>
            <person name="Peeters S.H."/>
            <person name="Heuer A."/>
            <person name="Rast P."/>
            <person name="Oberbeckmann S."/>
            <person name="Bunk B."/>
            <person name="Jeske O."/>
            <person name="Meyerdierks A."/>
            <person name="Storesund J.E."/>
            <person name="Kallscheuer N."/>
            <person name="Luecker S."/>
            <person name="Lage O.M."/>
            <person name="Pohl T."/>
            <person name="Merkel B.J."/>
            <person name="Hornburger P."/>
            <person name="Mueller R.-W."/>
            <person name="Bruemmer F."/>
            <person name="Labrenz M."/>
            <person name="Spormann A.M."/>
            <person name="Op den Camp H."/>
            <person name="Overmann J."/>
            <person name="Amann R."/>
            <person name="Jetten M.S.M."/>
            <person name="Mascher T."/>
            <person name="Medema M.H."/>
            <person name="Devos D.P."/>
            <person name="Kaster A.-K."/>
            <person name="Ovreas L."/>
            <person name="Rohde M."/>
            <person name="Galperin M.Y."/>
            <person name="Jogler C."/>
        </authorList>
    </citation>
    <scope>NUCLEOTIDE SEQUENCE [LARGE SCALE GENOMIC DNA]</scope>
    <source>
        <strain evidence="2 3">ETA_A8</strain>
    </source>
</reference>
<protein>
    <submittedName>
        <fullName evidence="2">Outer membrane biogenesis protein BamB</fullName>
    </submittedName>
</protein>
<evidence type="ECO:0000313" key="2">
    <source>
        <dbReference type="EMBL" id="QDU27144.1"/>
    </source>
</evidence>
<dbReference type="AlphaFoldDB" id="A0A517YAA0"/>
<dbReference type="Proteomes" id="UP000315017">
    <property type="component" value="Chromosome"/>
</dbReference>
<dbReference type="PANTHER" id="PTHR34512:SF30">
    <property type="entry name" value="OUTER MEMBRANE PROTEIN ASSEMBLY FACTOR BAMB"/>
    <property type="match status" value="1"/>
</dbReference>